<sequence>MNKVHGVLLINLKVCIIFRDEFLTFCNFVWKLPEDGCPEHKFGIARKPMFAIQVSKGRKSDLLGQKIPYRFIVIYPMHGDNSTDRRIIPNFQPRIRQYLYSIVYQIIIRINTEKTFSLAMRNTGIVSSLFPSIFLFIVSNSNMFFSHPGLYENLGIISRSIINDKPYK</sequence>
<dbReference type="AlphaFoldDB" id="A0A645E5F8"/>
<accession>A0A645E5F8</accession>
<protein>
    <submittedName>
        <fullName evidence="1">Uncharacterized protein</fullName>
    </submittedName>
</protein>
<reference evidence="1" key="1">
    <citation type="submission" date="2019-08" db="EMBL/GenBank/DDBJ databases">
        <authorList>
            <person name="Kucharzyk K."/>
            <person name="Murdoch R.W."/>
            <person name="Higgins S."/>
            <person name="Loffler F."/>
        </authorList>
    </citation>
    <scope>NUCLEOTIDE SEQUENCE</scope>
</reference>
<name>A0A645E5F8_9ZZZZ</name>
<evidence type="ECO:0000313" key="1">
    <source>
        <dbReference type="EMBL" id="MPM96735.1"/>
    </source>
</evidence>
<organism evidence="1">
    <name type="scientific">bioreactor metagenome</name>
    <dbReference type="NCBI Taxonomy" id="1076179"/>
    <lineage>
        <taxon>unclassified sequences</taxon>
        <taxon>metagenomes</taxon>
        <taxon>ecological metagenomes</taxon>
    </lineage>
</organism>
<dbReference type="EMBL" id="VSSQ01043086">
    <property type="protein sequence ID" value="MPM96735.1"/>
    <property type="molecule type" value="Genomic_DNA"/>
</dbReference>
<gene>
    <name evidence="1" type="ORF">SDC9_143900</name>
</gene>
<proteinExistence type="predicted"/>
<comment type="caution">
    <text evidence="1">The sequence shown here is derived from an EMBL/GenBank/DDBJ whole genome shotgun (WGS) entry which is preliminary data.</text>
</comment>